<feature type="signal peptide" evidence="1">
    <location>
        <begin position="1"/>
        <end position="20"/>
    </location>
</feature>
<reference evidence="2 3" key="1">
    <citation type="submission" date="2022-04" db="EMBL/GenBank/DDBJ databases">
        <title>Chromosome-level reference genomes for two strains of Caenorhabditis briggsae: an improved platform for comparative genomics.</title>
        <authorList>
            <person name="Stevens L."/>
            <person name="Andersen E."/>
        </authorList>
    </citation>
    <scope>NUCLEOTIDE SEQUENCE [LARGE SCALE GENOMIC DNA]</scope>
    <source>
        <strain evidence="2">VX34</strain>
        <tissue evidence="2">Whole-organism</tissue>
    </source>
</reference>
<accession>A0AAE9FL76</accession>
<sequence length="185" mass="21456">MVCRQLVILVSCILFLQACAYNDVTNKYTFRNLPENLRKVCDSQQRAMPEESLKRCLASMETYWVFQTYPIGTRVLFAQEKKSRDLRKYCREELFPNVELCVTYQTLTSPYGICIEKLQNGTIPIKLSKLESFVNDFTLYGLTHKCLLLKNDKADLENILIQHCDKDAGVHFVKSLETLNKSYSC</sequence>
<gene>
    <name evidence="2" type="ORF">L5515_018041</name>
</gene>
<feature type="chain" id="PRO_5042033152" evidence="1">
    <location>
        <begin position="21"/>
        <end position="185"/>
    </location>
</feature>
<keyword evidence="1" id="KW-0732">Signal</keyword>
<organism evidence="2 3">
    <name type="scientific">Caenorhabditis briggsae</name>
    <dbReference type="NCBI Taxonomy" id="6238"/>
    <lineage>
        <taxon>Eukaryota</taxon>
        <taxon>Metazoa</taxon>
        <taxon>Ecdysozoa</taxon>
        <taxon>Nematoda</taxon>
        <taxon>Chromadorea</taxon>
        <taxon>Rhabditida</taxon>
        <taxon>Rhabditina</taxon>
        <taxon>Rhabditomorpha</taxon>
        <taxon>Rhabditoidea</taxon>
        <taxon>Rhabditidae</taxon>
        <taxon>Peloderinae</taxon>
        <taxon>Caenorhabditis</taxon>
    </lineage>
</organism>
<dbReference type="EMBL" id="CP092625">
    <property type="protein sequence ID" value="UMM42062.1"/>
    <property type="molecule type" value="Genomic_DNA"/>
</dbReference>
<dbReference type="AlphaFoldDB" id="A0AAE9FL76"/>
<dbReference type="PROSITE" id="PS51257">
    <property type="entry name" value="PROKAR_LIPOPROTEIN"/>
    <property type="match status" value="1"/>
</dbReference>
<name>A0AAE9FL76_CAEBR</name>
<evidence type="ECO:0000313" key="2">
    <source>
        <dbReference type="EMBL" id="UMM42062.1"/>
    </source>
</evidence>
<dbReference type="Proteomes" id="UP000829354">
    <property type="component" value="Chromosome X"/>
</dbReference>
<protein>
    <submittedName>
        <fullName evidence="2">Uncharacterized protein</fullName>
    </submittedName>
</protein>
<keyword evidence="3" id="KW-1185">Reference proteome</keyword>
<evidence type="ECO:0000256" key="1">
    <source>
        <dbReference type="SAM" id="SignalP"/>
    </source>
</evidence>
<proteinExistence type="predicted"/>
<evidence type="ECO:0000313" key="3">
    <source>
        <dbReference type="Proteomes" id="UP000829354"/>
    </source>
</evidence>